<dbReference type="Gene3D" id="3.90.940.20">
    <property type="entry name" value="RPB5-like RNA polymerase subunit"/>
    <property type="match status" value="1"/>
</dbReference>
<dbReference type="GO" id="GO:0005665">
    <property type="term" value="C:RNA polymerase II, core complex"/>
    <property type="evidence" value="ECO:0007669"/>
    <property type="project" value="TreeGrafter"/>
</dbReference>
<dbReference type="Gene3D" id="3.40.1340.10">
    <property type="entry name" value="RNA polymerase, Rpb5, N-terminal domain"/>
    <property type="match status" value="1"/>
</dbReference>
<dbReference type="AlphaFoldDB" id="A0A3S5ADR0"/>
<dbReference type="PIRSF" id="PIRSF000747">
    <property type="entry name" value="RPB5"/>
    <property type="match status" value="1"/>
</dbReference>
<evidence type="ECO:0000256" key="1">
    <source>
        <dbReference type="ARBA" id="ARBA00004123"/>
    </source>
</evidence>
<dbReference type="OrthoDB" id="248779at2759"/>
<dbReference type="FunFam" id="3.40.1340.10:FF:000001">
    <property type="entry name" value="DNA-directed RNA polymerases I, II, and III subunit RPABC1"/>
    <property type="match status" value="1"/>
</dbReference>
<evidence type="ECO:0000259" key="9">
    <source>
        <dbReference type="Pfam" id="PF03871"/>
    </source>
</evidence>
<keyword evidence="5" id="KW-0539">Nucleus</keyword>
<dbReference type="InterPro" id="IPR020608">
    <property type="entry name" value="RNA_pol_subH/Rpb5_CS"/>
</dbReference>
<reference evidence="10" key="1">
    <citation type="submission" date="2018-11" db="EMBL/GenBank/DDBJ databases">
        <authorList>
            <consortium name="Pathogen Informatics"/>
        </authorList>
    </citation>
    <scope>NUCLEOTIDE SEQUENCE</scope>
</reference>
<evidence type="ECO:0000259" key="8">
    <source>
        <dbReference type="Pfam" id="PF01191"/>
    </source>
</evidence>
<sequence length="206" mass="24044">MNDDSETYKLWRIKKNILKMCKDRGYLVIAKELDQTIEEFKANVGDPPSRKDLIMVVNHEDDPADMLFVFFPEEDKVNMKTIRAYLNQMQQDHTYKAILVLQEKGLTPSAKTAIATLSCKYTLECFFENELMVNITDHQLVPEHVVLTDEEKKEMLERYRLKESMVPKMQASDPVARYYGLKRGQVVRIVRPSETAGKYITYRIVV</sequence>
<accession>A0A3S5ADR0</accession>
<dbReference type="InterPro" id="IPR005571">
    <property type="entry name" value="RNA_pol_Rpb5_N"/>
</dbReference>
<feature type="domain" description="RNA polymerase subunit H/Rpb5 C-terminal" evidence="8">
    <location>
        <begin position="133"/>
        <end position="205"/>
    </location>
</feature>
<dbReference type="NCBIfam" id="NF007129">
    <property type="entry name" value="PRK09570.1"/>
    <property type="match status" value="1"/>
</dbReference>
<dbReference type="GO" id="GO:0006362">
    <property type="term" value="P:transcription elongation by RNA polymerase I"/>
    <property type="evidence" value="ECO:0007669"/>
    <property type="project" value="TreeGrafter"/>
</dbReference>
<protein>
    <recommendedName>
        <fullName evidence="2">DNA-directed RNA polymerases I, II, and III subunit RPABC1</fullName>
    </recommendedName>
    <alternativeName>
        <fullName evidence="7">RPB5 homolog</fullName>
    </alternativeName>
</protein>
<dbReference type="EMBL" id="CAAALY010081686">
    <property type="protein sequence ID" value="VEL26643.1"/>
    <property type="molecule type" value="Genomic_DNA"/>
</dbReference>
<dbReference type="PROSITE" id="PS01110">
    <property type="entry name" value="RNA_POL_H_23KD"/>
    <property type="match status" value="1"/>
</dbReference>
<name>A0A3S5ADR0_9PLAT</name>
<dbReference type="PANTHER" id="PTHR10535:SF0">
    <property type="entry name" value="DNA-DIRECTED RNA POLYMERASES I, II, AND III SUBUNIT RPABC1"/>
    <property type="match status" value="1"/>
</dbReference>
<evidence type="ECO:0000256" key="5">
    <source>
        <dbReference type="ARBA" id="ARBA00023242"/>
    </source>
</evidence>
<dbReference type="HAMAP" id="MF_00025">
    <property type="entry name" value="RNApol_Rpo5_RPB5"/>
    <property type="match status" value="1"/>
</dbReference>
<feature type="domain" description="RNA polymerase Rpb5 N-terminal" evidence="9">
    <location>
        <begin position="5"/>
        <end position="89"/>
    </location>
</feature>
<dbReference type="GO" id="GO:0006366">
    <property type="term" value="P:transcription by RNA polymerase II"/>
    <property type="evidence" value="ECO:0007669"/>
    <property type="project" value="TreeGrafter"/>
</dbReference>
<dbReference type="SUPFAM" id="SSF55287">
    <property type="entry name" value="RPB5-like RNA polymerase subunit"/>
    <property type="match status" value="1"/>
</dbReference>
<comment type="similarity">
    <text evidence="6">Belongs to the archaeal Rpo5/eukaryotic RPB5 RNA polymerase subunit family.</text>
</comment>
<dbReference type="GO" id="GO:0042797">
    <property type="term" value="P:tRNA transcription by RNA polymerase III"/>
    <property type="evidence" value="ECO:0007669"/>
    <property type="project" value="TreeGrafter"/>
</dbReference>
<comment type="caution">
    <text evidence="10">The sequence shown here is derived from an EMBL/GenBank/DDBJ whole genome shotgun (WGS) entry which is preliminary data.</text>
</comment>
<evidence type="ECO:0000256" key="7">
    <source>
        <dbReference type="ARBA" id="ARBA00032836"/>
    </source>
</evidence>
<evidence type="ECO:0000313" key="10">
    <source>
        <dbReference type="EMBL" id="VEL26643.1"/>
    </source>
</evidence>
<dbReference type="Pfam" id="PF03871">
    <property type="entry name" value="RNA_pol_Rpb5_N"/>
    <property type="match status" value="1"/>
</dbReference>
<dbReference type="Proteomes" id="UP000784294">
    <property type="component" value="Unassembled WGS sequence"/>
</dbReference>
<dbReference type="SUPFAM" id="SSF53036">
    <property type="entry name" value="Eukaryotic RPB5 N-terminal domain"/>
    <property type="match status" value="1"/>
</dbReference>
<keyword evidence="11" id="KW-1185">Reference proteome</keyword>
<dbReference type="InterPro" id="IPR035913">
    <property type="entry name" value="RPB5-like_sf"/>
</dbReference>
<dbReference type="GO" id="GO:0003899">
    <property type="term" value="F:DNA-directed RNA polymerase activity"/>
    <property type="evidence" value="ECO:0007669"/>
    <property type="project" value="InterPro"/>
</dbReference>
<keyword evidence="3" id="KW-0240">DNA-directed RNA polymerase</keyword>
<dbReference type="GO" id="GO:0005666">
    <property type="term" value="C:RNA polymerase III complex"/>
    <property type="evidence" value="ECO:0007669"/>
    <property type="project" value="TreeGrafter"/>
</dbReference>
<proteinExistence type="inferred from homology"/>
<organism evidence="10 11">
    <name type="scientific">Protopolystoma xenopodis</name>
    <dbReference type="NCBI Taxonomy" id="117903"/>
    <lineage>
        <taxon>Eukaryota</taxon>
        <taxon>Metazoa</taxon>
        <taxon>Spiralia</taxon>
        <taxon>Lophotrochozoa</taxon>
        <taxon>Platyhelminthes</taxon>
        <taxon>Monogenea</taxon>
        <taxon>Polyopisthocotylea</taxon>
        <taxon>Polystomatidea</taxon>
        <taxon>Polystomatidae</taxon>
        <taxon>Protopolystoma</taxon>
    </lineage>
</organism>
<keyword evidence="4" id="KW-0804">Transcription</keyword>
<dbReference type="PANTHER" id="PTHR10535">
    <property type="entry name" value="DNA-DIRECTED RNA POLYMERASES I, II, AND III SUBUNIT RPABC1"/>
    <property type="match status" value="1"/>
</dbReference>
<evidence type="ECO:0000256" key="6">
    <source>
        <dbReference type="ARBA" id="ARBA00025765"/>
    </source>
</evidence>
<dbReference type="FunFam" id="3.90.940.20:FF:000001">
    <property type="entry name" value="DNA-directed RNA polymerases I, II, and III subunit RPABC1"/>
    <property type="match status" value="1"/>
</dbReference>
<dbReference type="InterPro" id="IPR036710">
    <property type="entry name" value="RNA_pol_Rpb5_N_sf"/>
</dbReference>
<gene>
    <name evidence="10" type="ORF">PXEA_LOCUS20083</name>
</gene>
<evidence type="ECO:0000256" key="3">
    <source>
        <dbReference type="ARBA" id="ARBA00022478"/>
    </source>
</evidence>
<evidence type="ECO:0000256" key="4">
    <source>
        <dbReference type="ARBA" id="ARBA00023163"/>
    </source>
</evidence>
<evidence type="ECO:0000313" key="11">
    <source>
        <dbReference type="Proteomes" id="UP000784294"/>
    </source>
</evidence>
<dbReference type="InterPro" id="IPR000783">
    <property type="entry name" value="RNA_pol_subH/Rpb5_C"/>
</dbReference>
<dbReference type="GO" id="GO:0005736">
    <property type="term" value="C:RNA polymerase I complex"/>
    <property type="evidence" value="ECO:0007669"/>
    <property type="project" value="TreeGrafter"/>
</dbReference>
<comment type="subcellular location">
    <subcellularLocation>
        <location evidence="1">Nucleus</location>
    </subcellularLocation>
</comment>
<dbReference type="InterPro" id="IPR014381">
    <property type="entry name" value="Arch_Rpo5/euc_Rpb5"/>
</dbReference>
<dbReference type="GO" id="GO:0003677">
    <property type="term" value="F:DNA binding"/>
    <property type="evidence" value="ECO:0007669"/>
    <property type="project" value="InterPro"/>
</dbReference>
<dbReference type="Pfam" id="PF01191">
    <property type="entry name" value="RNA_pol_Rpb5_C"/>
    <property type="match status" value="1"/>
</dbReference>
<evidence type="ECO:0000256" key="2">
    <source>
        <dbReference type="ARBA" id="ARBA00020809"/>
    </source>
</evidence>